<dbReference type="InterPro" id="IPR015424">
    <property type="entry name" value="PyrdxlP-dep_Trfase"/>
</dbReference>
<dbReference type="RefSeq" id="WP_109824337.1">
    <property type="nucleotide sequence ID" value="NZ_QGKL01000039.1"/>
</dbReference>
<evidence type="ECO:0000259" key="5">
    <source>
        <dbReference type="Pfam" id="PF00155"/>
    </source>
</evidence>
<protein>
    <submittedName>
        <fullName evidence="6">GntR family transcriptional regulator</fullName>
    </submittedName>
</protein>
<dbReference type="OrthoDB" id="9804020at2"/>
<dbReference type="CDD" id="cd00609">
    <property type="entry name" value="AAT_like"/>
    <property type="match status" value="1"/>
</dbReference>
<keyword evidence="4" id="KW-0663">Pyridoxal phosphate</keyword>
<comment type="caution">
    <text evidence="6">The sequence shown here is derived from an EMBL/GenBank/DDBJ whole genome shotgun (WGS) entry which is preliminary data.</text>
</comment>
<dbReference type="SUPFAM" id="SSF53383">
    <property type="entry name" value="PLP-dependent transferases"/>
    <property type="match status" value="1"/>
</dbReference>
<keyword evidence="7" id="KW-1185">Reference proteome</keyword>
<dbReference type="Gene3D" id="3.90.1150.10">
    <property type="entry name" value="Aspartate Aminotransferase, domain 1"/>
    <property type="match status" value="1"/>
</dbReference>
<keyword evidence="2" id="KW-0032">Aminotransferase</keyword>
<dbReference type="Pfam" id="PF00155">
    <property type="entry name" value="Aminotran_1_2"/>
    <property type="match status" value="1"/>
</dbReference>
<dbReference type="AlphaFoldDB" id="A0A317C895"/>
<dbReference type="InterPro" id="IPR015421">
    <property type="entry name" value="PyrdxlP-dep_Trfase_major"/>
</dbReference>
<feature type="domain" description="Aminotransferase class I/classII large" evidence="5">
    <location>
        <begin position="27"/>
        <end position="378"/>
    </location>
</feature>
<comment type="cofactor">
    <cofactor evidence="1">
        <name>pyridoxal 5'-phosphate</name>
        <dbReference type="ChEBI" id="CHEBI:597326"/>
    </cofactor>
</comment>
<evidence type="ECO:0000256" key="1">
    <source>
        <dbReference type="ARBA" id="ARBA00001933"/>
    </source>
</evidence>
<reference evidence="6 7" key="1">
    <citation type="submission" date="2018-05" db="EMBL/GenBank/DDBJ databases">
        <title>Leucothrix arctica sp. nov., isolated from Arctic seawater.</title>
        <authorList>
            <person name="Choi A."/>
            <person name="Baek K."/>
        </authorList>
    </citation>
    <scope>NUCLEOTIDE SEQUENCE [LARGE SCALE GENOMIC DNA]</scope>
    <source>
        <strain evidence="6 7">IMCC9719</strain>
    </source>
</reference>
<dbReference type="PANTHER" id="PTHR42790:SF19">
    <property type="entry name" value="KYNURENINE_ALPHA-AMINOADIPATE AMINOTRANSFERASE, MITOCHONDRIAL"/>
    <property type="match status" value="1"/>
</dbReference>
<accession>A0A317C895</accession>
<evidence type="ECO:0000313" key="6">
    <source>
        <dbReference type="EMBL" id="PWQ94688.1"/>
    </source>
</evidence>
<name>A0A317C895_9GAMM</name>
<dbReference type="GO" id="GO:1901605">
    <property type="term" value="P:alpha-amino acid metabolic process"/>
    <property type="evidence" value="ECO:0007669"/>
    <property type="project" value="TreeGrafter"/>
</dbReference>
<dbReference type="InterPro" id="IPR050859">
    <property type="entry name" value="Class-I_PLP-dep_aminotransf"/>
</dbReference>
<evidence type="ECO:0000256" key="4">
    <source>
        <dbReference type="ARBA" id="ARBA00022898"/>
    </source>
</evidence>
<dbReference type="PANTHER" id="PTHR42790">
    <property type="entry name" value="AMINOTRANSFERASE"/>
    <property type="match status" value="1"/>
</dbReference>
<sequence>MTPVTAIADLKPSYIREILNLANHVDIISLAGGLPCPETFPTQILEEVMPAIAADKQLLQYAPTVGYAPLISCLHARFQVPETHGIMITTGSQQGIDLCARVFLGHGDKVVTESPSYLGALQVFAIAQATVLSVTQESDGPNLQQLEDLFKAGDVKCFYTVPDFHNPTGCCWSLEKRQAVAALCIRYQVLLIEDAPYRDIRFSGTSLPLVSSFCPEVAICLRSFSKILAPGLRVAALIMPKRWLPLFDKVKQATDLHSASLTQSVALAVLEHSAFEQHLADTVARYSTHYEALANELDVLCRELGSGYQFDPVEGGMFIWLKLPDCDTYQVAKAAIENGVTVVPSAEFYPSSSKPQTALRLNFSHNEPEVIREGISRLKQTLVSTLGYIAR</sequence>
<dbReference type="InterPro" id="IPR015422">
    <property type="entry name" value="PyrdxlP-dep_Trfase_small"/>
</dbReference>
<evidence type="ECO:0000256" key="3">
    <source>
        <dbReference type="ARBA" id="ARBA00022679"/>
    </source>
</evidence>
<dbReference type="InterPro" id="IPR004839">
    <property type="entry name" value="Aminotransferase_I/II_large"/>
</dbReference>
<gene>
    <name evidence="6" type="ORF">DKT75_15465</name>
</gene>
<evidence type="ECO:0000313" key="7">
    <source>
        <dbReference type="Proteomes" id="UP000245506"/>
    </source>
</evidence>
<keyword evidence="3" id="KW-0808">Transferase</keyword>
<dbReference type="Proteomes" id="UP000245506">
    <property type="component" value="Unassembled WGS sequence"/>
</dbReference>
<dbReference type="EMBL" id="QGKL01000039">
    <property type="protein sequence ID" value="PWQ94688.1"/>
    <property type="molecule type" value="Genomic_DNA"/>
</dbReference>
<proteinExistence type="predicted"/>
<dbReference type="GO" id="GO:0030170">
    <property type="term" value="F:pyridoxal phosphate binding"/>
    <property type="evidence" value="ECO:0007669"/>
    <property type="project" value="InterPro"/>
</dbReference>
<dbReference type="GO" id="GO:0008483">
    <property type="term" value="F:transaminase activity"/>
    <property type="evidence" value="ECO:0007669"/>
    <property type="project" value="UniProtKB-KW"/>
</dbReference>
<dbReference type="Gene3D" id="3.40.640.10">
    <property type="entry name" value="Type I PLP-dependent aspartate aminotransferase-like (Major domain)"/>
    <property type="match status" value="1"/>
</dbReference>
<organism evidence="6 7">
    <name type="scientific">Leucothrix arctica</name>
    <dbReference type="NCBI Taxonomy" id="1481894"/>
    <lineage>
        <taxon>Bacteria</taxon>
        <taxon>Pseudomonadati</taxon>
        <taxon>Pseudomonadota</taxon>
        <taxon>Gammaproteobacteria</taxon>
        <taxon>Thiotrichales</taxon>
        <taxon>Thiotrichaceae</taxon>
        <taxon>Leucothrix</taxon>
    </lineage>
</organism>
<evidence type="ECO:0000256" key="2">
    <source>
        <dbReference type="ARBA" id="ARBA00022576"/>
    </source>
</evidence>